<feature type="site" description="Important for catalytic activity" evidence="14">
    <location>
        <position position="263"/>
    </location>
</feature>
<feature type="binding site" evidence="12">
    <location>
        <position position="263"/>
    </location>
    <ligand>
        <name>thiamine diphosphate</name>
        <dbReference type="ChEBI" id="CHEBI:58937"/>
    </ligand>
</feature>
<comment type="subunit">
    <text evidence="2">Homodimer.</text>
</comment>
<dbReference type="InterPro" id="IPR009014">
    <property type="entry name" value="Transketo_C/PFOR_II"/>
</dbReference>
<feature type="binding site" evidence="11">
    <location>
        <position position="456"/>
    </location>
    <ligand>
        <name>substrate</name>
    </ligand>
</feature>
<dbReference type="FunFam" id="3.40.50.970:FF:000003">
    <property type="entry name" value="Transketolase"/>
    <property type="match status" value="1"/>
</dbReference>
<evidence type="ECO:0000256" key="8">
    <source>
        <dbReference type="ARBA" id="ARBA00049473"/>
    </source>
</evidence>
<comment type="similarity">
    <text evidence="1">Belongs to the transketolase family.</text>
</comment>
<accession>A0A831XGY4</accession>
<comment type="caution">
    <text evidence="16">The sequence shown here is derived from an EMBL/GenBank/DDBJ whole genome shotgun (WGS) entry which is preliminary data.</text>
</comment>
<dbReference type="GO" id="GO:0006098">
    <property type="term" value="P:pentose-phosphate shunt"/>
    <property type="evidence" value="ECO:0007669"/>
    <property type="project" value="TreeGrafter"/>
</dbReference>
<evidence type="ECO:0000256" key="10">
    <source>
        <dbReference type="PIRSR" id="PIRSR605478-1"/>
    </source>
</evidence>
<dbReference type="NCBIfam" id="TIGR00232">
    <property type="entry name" value="tktlase_bact"/>
    <property type="match status" value="1"/>
</dbReference>
<dbReference type="Pfam" id="PF02779">
    <property type="entry name" value="Transket_pyr"/>
    <property type="match status" value="1"/>
</dbReference>
<evidence type="ECO:0000256" key="11">
    <source>
        <dbReference type="PIRSR" id="PIRSR605478-2"/>
    </source>
</evidence>
<dbReference type="PANTHER" id="PTHR43522:SF2">
    <property type="entry name" value="TRANSKETOLASE 1-RELATED"/>
    <property type="match status" value="1"/>
</dbReference>
<feature type="binding site" evidence="12">
    <location>
        <position position="432"/>
    </location>
    <ligand>
        <name>thiamine diphosphate</name>
        <dbReference type="ChEBI" id="CHEBI:58937"/>
    </ligand>
</feature>
<comment type="cofactor">
    <cofactor evidence="12">
        <name>thiamine diphosphate</name>
        <dbReference type="ChEBI" id="CHEBI:58937"/>
    </cofactor>
    <text evidence="12">Binds 1 thiamine pyrophosphate per subunit. During the reaction, the substrate forms a covalent intermediate with the cofactor.</text>
</comment>
<dbReference type="InterPro" id="IPR049557">
    <property type="entry name" value="Transketolase_CS"/>
</dbReference>
<dbReference type="PANTHER" id="PTHR43522">
    <property type="entry name" value="TRANSKETOLASE"/>
    <property type="match status" value="1"/>
</dbReference>
<feature type="binding site" evidence="13">
    <location>
        <position position="189"/>
    </location>
    <ligand>
        <name>Mg(2+)</name>
        <dbReference type="ChEBI" id="CHEBI:18420"/>
    </ligand>
</feature>
<dbReference type="InterPro" id="IPR029061">
    <property type="entry name" value="THDP-binding"/>
</dbReference>
<dbReference type="CDD" id="cd07033">
    <property type="entry name" value="TPP_PYR_DXS_TK_like"/>
    <property type="match status" value="1"/>
</dbReference>
<feature type="binding site" evidence="11">
    <location>
        <position position="263"/>
    </location>
    <ligand>
        <name>substrate</name>
    </ligand>
</feature>
<dbReference type="Pfam" id="PF00456">
    <property type="entry name" value="Transketolase_N"/>
    <property type="match status" value="1"/>
</dbReference>
<dbReference type="FunFam" id="3.40.50.920:FF:000003">
    <property type="entry name" value="Transketolase"/>
    <property type="match status" value="1"/>
</dbReference>
<evidence type="ECO:0000313" key="16">
    <source>
        <dbReference type="EMBL" id="HEO41333.1"/>
    </source>
</evidence>
<dbReference type="InterPro" id="IPR055152">
    <property type="entry name" value="Transketolase-like_C_2"/>
</dbReference>
<dbReference type="PROSITE" id="PS00801">
    <property type="entry name" value="TRANSKETOLASE_1"/>
    <property type="match status" value="1"/>
</dbReference>
<dbReference type="Gene3D" id="3.40.50.970">
    <property type="match status" value="2"/>
</dbReference>
<keyword evidence="4 16" id="KW-0808">Transferase</keyword>
<evidence type="ECO:0000256" key="1">
    <source>
        <dbReference type="ARBA" id="ARBA00007131"/>
    </source>
</evidence>
<feature type="binding site" evidence="13">
    <location>
        <position position="191"/>
    </location>
    <ligand>
        <name>Mg(2+)</name>
        <dbReference type="ChEBI" id="CHEBI:18420"/>
    </ligand>
</feature>
<feature type="active site" description="Proton donor" evidence="10">
    <location>
        <position position="406"/>
    </location>
</feature>
<evidence type="ECO:0000259" key="15">
    <source>
        <dbReference type="SMART" id="SM00861"/>
    </source>
</evidence>
<dbReference type="InterPro" id="IPR005474">
    <property type="entry name" value="Transketolase_N"/>
</dbReference>
<keyword evidence="6 13" id="KW-0460">Magnesium</keyword>
<evidence type="ECO:0000256" key="7">
    <source>
        <dbReference type="ARBA" id="ARBA00023052"/>
    </source>
</evidence>
<feature type="binding site" evidence="11">
    <location>
        <position position="468"/>
    </location>
    <ligand>
        <name>substrate</name>
    </ligand>
</feature>
<reference evidence="16" key="1">
    <citation type="journal article" date="2020" name="mSystems">
        <title>Genome- and Community-Level Interaction Insights into Carbon Utilization and Element Cycling Functions of Hydrothermarchaeota in Hydrothermal Sediment.</title>
        <authorList>
            <person name="Zhou Z."/>
            <person name="Liu Y."/>
            <person name="Xu W."/>
            <person name="Pan J."/>
            <person name="Luo Z.H."/>
            <person name="Li M."/>
        </authorList>
    </citation>
    <scope>NUCLEOTIDE SEQUENCE [LARGE SCALE GENOMIC DNA]</scope>
    <source>
        <strain evidence="16">SpSt-189</strain>
    </source>
</reference>
<feature type="binding site" evidence="12">
    <location>
        <begin position="118"/>
        <end position="120"/>
    </location>
    <ligand>
        <name>thiamine diphosphate</name>
        <dbReference type="ChEBI" id="CHEBI:58937"/>
    </ligand>
</feature>
<feature type="binding site" evidence="11">
    <location>
        <position position="464"/>
    </location>
    <ligand>
        <name>substrate</name>
    </ligand>
</feature>
<evidence type="ECO:0000256" key="14">
    <source>
        <dbReference type="PIRSR" id="PIRSR605478-5"/>
    </source>
</evidence>
<keyword evidence="7 12" id="KW-0786">Thiamine pyrophosphate</keyword>
<evidence type="ECO:0000256" key="9">
    <source>
        <dbReference type="NCBIfam" id="TIGR00232"/>
    </source>
</evidence>
<evidence type="ECO:0000256" key="6">
    <source>
        <dbReference type="ARBA" id="ARBA00022842"/>
    </source>
</evidence>
<feature type="binding site" evidence="11">
    <location>
        <position position="515"/>
    </location>
    <ligand>
        <name>substrate</name>
    </ligand>
</feature>
<evidence type="ECO:0000256" key="2">
    <source>
        <dbReference type="ARBA" id="ARBA00011738"/>
    </source>
</evidence>
<dbReference type="InterPro" id="IPR033247">
    <property type="entry name" value="Transketolase_fam"/>
</dbReference>
<feature type="binding site" evidence="12">
    <location>
        <position position="70"/>
    </location>
    <ligand>
        <name>thiamine diphosphate</name>
        <dbReference type="ChEBI" id="CHEBI:58937"/>
    </ligand>
</feature>
<dbReference type="EMBL" id="DSHZ01000009">
    <property type="protein sequence ID" value="HEO41333.1"/>
    <property type="molecule type" value="Genomic_DNA"/>
</dbReference>
<feature type="binding site" evidence="12">
    <location>
        <position position="189"/>
    </location>
    <ligand>
        <name>thiamine diphosphate</name>
        <dbReference type="ChEBI" id="CHEBI:58937"/>
    </ligand>
</feature>
<dbReference type="EC" id="2.2.1.1" evidence="3 9"/>
<evidence type="ECO:0000256" key="3">
    <source>
        <dbReference type="ARBA" id="ARBA00013152"/>
    </source>
</evidence>
<comment type="catalytic activity">
    <reaction evidence="8">
        <text>D-sedoheptulose 7-phosphate + D-glyceraldehyde 3-phosphate = aldehydo-D-ribose 5-phosphate + D-xylulose 5-phosphate</text>
        <dbReference type="Rhea" id="RHEA:10508"/>
        <dbReference type="ChEBI" id="CHEBI:57483"/>
        <dbReference type="ChEBI" id="CHEBI:57737"/>
        <dbReference type="ChEBI" id="CHEBI:58273"/>
        <dbReference type="ChEBI" id="CHEBI:59776"/>
        <dbReference type="EC" id="2.2.1.1"/>
    </reaction>
</comment>
<feature type="binding site" evidence="11">
    <location>
        <position position="352"/>
    </location>
    <ligand>
        <name>substrate</name>
    </ligand>
</feature>
<feature type="binding site" evidence="12">
    <location>
        <position position="160"/>
    </location>
    <ligand>
        <name>thiamine diphosphate</name>
        <dbReference type="ChEBI" id="CHEBI:58937"/>
    </ligand>
</feature>
<dbReference type="SMART" id="SM00861">
    <property type="entry name" value="Transket_pyr"/>
    <property type="match status" value="1"/>
</dbReference>
<feature type="binding site" evidence="11">
    <location>
        <position position="379"/>
    </location>
    <ligand>
        <name>substrate</name>
    </ligand>
</feature>
<proteinExistence type="inferred from homology"/>
<evidence type="ECO:0000256" key="13">
    <source>
        <dbReference type="PIRSR" id="PIRSR605478-4"/>
    </source>
</evidence>
<evidence type="ECO:0000256" key="5">
    <source>
        <dbReference type="ARBA" id="ARBA00022723"/>
    </source>
</evidence>
<dbReference type="SUPFAM" id="SSF52922">
    <property type="entry name" value="TK C-terminal domain-like"/>
    <property type="match status" value="1"/>
</dbReference>
<evidence type="ECO:0000256" key="12">
    <source>
        <dbReference type="PIRSR" id="PIRSR605478-3"/>
    </source>
</evidence>
<protein>
    <recommendedName>
        <fullName evidence="3 9">Transketolase</fullName>
        <ecNumber evidence="3 9">2.2.1.1</ecNumber>
    </recommendedName>
</protein>
<dbReference type="AlphaFoldDB" id="A0A831XGY4"/>
<sequence length="651" mass="71572">MTQTQDLTALSVNAIRFLAVDAVEKAKSGHPGMPLGMAPLAYLLFREVMRHNPLDPSWPDRDRFVLSAGHGSMLLYAVLHLTGYDLPLEELKNFRQWGSKTPGHPEHGLTPGVEVTTGPLGQGISTAVGLALAERKLAAEFNRPGHTVVDHHTYVLASDGDLMEGVSGEAASLAGHWGLSKLIVFWDDNRISIDGPTDLAFTEDVLGRYRAYGWQTLRVEDANDLDALRHALRLARLDERPTLIAVRSHIGFGSPKQDSHKAHGEPLGAEAVEATRKALGWPYPPFAVPEEVYRHMDQRERGRALQGDWERRLKAYAREYPDLYQELMRRLQGELPPLPEAPPAFDKPLATRAASGRVLSVLVPRLPELLGGSADLTPSNNTQAEGMEDFSRANPLGRYLHFGVREHAMGAILNGLNLHGGYRAYGGTFLVFSDYLRPALRLAALMATPTVFVFTHDSIALGEDGPTHQPVEHLMSLRAMPNLWVIRPADAYETFYAWQVALRRKEGPTALVLTRQAVPLLSPEKAKGLLRGGYVLEDAEKPQGVLVATGSEVHLALKARALLQEKGVRVRVVSLPSFELFEAQPEAYRQGVLPPGLPVVAVEAGATLGWERYARKVVGLDRFGASAPYPEVYERLGFTPERVAEALAELL</sequence>
<comment type="cofactor">
    <cofactor evidence="13">
        <name>Mg(2+)</name>
        <dbReference type="ChEBI" id="CHEBI:18420"/>
    </cofactor>
    <text evidence="13">Binds 1 Mg(2+) ion per subunit. Can also utilize other divalent metal cations, such as Ca(2+), Mn(2+) and Co(2+).</text>
</comment>
<organism evidence="16">
    <name type="scientific">Thermus islandicus</name>
    <dbReference type="NCBI Taxonomy" id="540988"/>
    <lineage>
        <taxon>Bacteria</taxon>
        <taxon>Thermotogati</taxon>
        <taxon>Deinococcota</taxon>
        <taxon>Deinococci</taxon>
        <taxon>Thermales</taxon>
        <taxon>Thermaceae</taxon>
        <taxon>Thermus</taxon>
    </lineage>
</organism>
<feature type="binding site" evidence="11">
    <location>
        <position position="30"/>
    </location>
    <ligand>
        <name>substrate</name>
    </ligand>
</feature>
<feature type="binding site" evidence="13">
    <location>
        <position position="159"/>
    </location>
    <ligand>
        <name>Mg(2+)</name>
        <dbReference type="ChEBI" id="CHEBI:18420"/>
    </ligand>
</feature>
<dbReference type="GO" id="GO:0004802">
    <property type="term" value="F:transketolase activity"/>
    <property type="evidence" value="ECO:0007669"/>
    <property type="project" value="UniProtKB-UniRule"/>
</dbReference>
<name>A0A831XGY4_9DEIN</name>
<feature type="site" description="Important for catalytic activity" evidence="14">
    <location>
        <position position="30"/>
    </location>
</feature>
<dbReference type="SUPFAM" id="SSF52518">
    <property type="entry name" value="Thiamin diphosphate-binding fold (THDP-binding)"/>
    <property type="match status" value="2"/>
</dbReference>
<feature type="domain" description="Transketolase-like pyrimidine-binding" evidence="15">
    <location>
        <begin position="349"/>
        <end position="520"/>
    </location>
</feature>
<gene>
    <name evidence="16" type="primary">tkt</name>
    <name evidence="16" type="ORF">ENP09_00200</name>
</gene>
<dbReference type="FunFam" id="3.40.50.970:FF:000004">
    <property type="entry name" value="Transketolase"/>
    <property type="match status" value="1"/>
</dbReference>
<dbReference type="GO" id="GO:0005829">
    <property type="term" value="C:cytosol"/>
    <property type="evidence" value="ECO:0007669"/>
    <property type="project" value="TreeGrafter"/>
</dbReference>
<keyword evidence="5 13" id="KW-0479">Metal-binding</keyword>
<dbReference type="Pfam" id="PF22613">
    <property type="entry name" value="Transketolase_C_1"/>
    <property type="match status" value="1"/>
</dbReference>
<dbReference type="InterPro" id="IPR005475">
    <property type="entry name" value="Transketolase-like_Pyr-bd"/>
</dbReference>
<evidence type="ECO:0000256" key="4">
    <source>
        <dbReference type="ARBA" id="ARBA00022679"/>
    </source>
</evidence>
<dbReference type="InterPro" id="IPR005478">
    <property type="entry name" value="Transketolase_bac-like"/>
</dbReference>
<dbReference type="GO" id="GO:0046872">
    <property type="term" value="F:metal ion binding"/>
    <property type="evidence" value="ECO:0007669"/>
    <property type="project" value="UniProtKB-KW"/>
</dbReference>
<dbReference type="CDD" id="cd02012">
    <property type="entry name" value="TPP_TK"/>
    <property type="match status" value="1"/>
</dbReference>
<dbReference type="Gene3D" id="3.40.50.920">
    <property type="match status" value="1"/>
</dbReference>